<accession>A0A926F5X4</accession>
<feature type="domain" description="Xylose isomerase-like TIM barrel" evidence="1">
    <location>
        <begin position="28"/>
        <end position="236"/>
    </location>
</feature>
<gene>
    <name evidence="2" type="ORF">H8706_05685</name>
</gene>
<proteinExistence type="predicted"/>
<evidence type="ECO:0000259" key="1">
    <source>
        <dbReference type="Pfam" id="PF01261"/>
    </source>
</evidence>
<comment type="caution">
    <text evidence="2">The sequence shown here is derived from an EMBL/GenBank/DDBJ whole genome shotgun (WGS) entry which is preliminary data.</text>
</comment>
<dbReference type="PANTHER" id="PTHR12110:SF41">
    <property type="entry name" value="INOSOSE DEHYDRATASE"/>
    <property type="match status" value="1"/>
</dbReference>
<dbReference type="Proteomes" id="UP000647416">
    <property type="component" value="Unassembled WGS sequence"/>
</dbReference>
<keyword evidence="2" id="KW-0413">Isomerase</keyword>
<dbReference type="SUPFAM" id="SSF51658">
    <property type="entry name" value="Xylose isomerase-like"/>
    <property type="match status" value="1"/>
</dbReference>
<dbReference type="InterPro" id="IPR013022">
    <property type="entry name" value="Xyl_isomerase-like_TIM-brl"/>
</dbReference>
<sequence length="261" mass="29512">MLDRRIGAQYYTLREFCNTKENFDETCKNVSEIGYKTVQLSGLGDISASDVKEVTDKYSLLPVLTHRPSAEFEEKLDELIDYHKTIGCKAAGLGAIPLDGAVSEDVLNTFLKKYNAIAEKLEKHGITFAYHNHTVEFGKIKGKHILDIIAENTHPNFKLTLDVYWVAFSGMNPVKCLEKYKNKIECIHFKDLGVDTNEGKMVNPIVMRPVSEGNLDWDEIISASDESGAKWAQVEQDKCYGEDPFGCMKRSYEFLKTKGFC</sequence>
<evidence type="ECO:0000313" key="2">
    <source>
        <dbReference type="EMBL" id="MBC8596358.1"/>
    </source>
</evidence>
<dbReference type="Pfam" id="PF01261">
    <property type="entry name" value="AP_endonuc_2"/>
    <property type="match status" value="1"/>
</dbReference>
<organism evidence="2 3">
    <name type="scientific">Qingrenia yutianensis</name>
    <dbReference type="NCBI Taxonomy" id="2763676"/>
    <lineage>
        <taxon>Bacteria</taxon>
        <taxon>Bacillati</taxon>
        <taxon>Bacillota</taxon>
        <taxon>Clostridia</taxon>
        <taxon>Eubacteriales</taxon>
        <taxon>Oscillospiraceae</taxon>
        <taxon>Qingrenia</taxon>
    </lineage>
</organism>
<dbReference type="Gene3D" id="3.20.20.150">
    <property type="entry name" value="Divalent-metal-dependent TIM barrel enzymes"/>
    <property type="match status" value="1"/>
</dbReference>
<dbReference type="RefSeq" id="WP_262431849.1">
    <property type="nucleotide sequence ID" value="NZ_JACRTE010000005.1"/>
</dbReference>
<dbReference type="EMBL" id="JACRTE010000005">
    <property type="protein sequence ID" value="MBC8596358.1"/>
    <property type="molecule type" value="Genomic_DNA"/>
</dbReference>
<protein>
    <submittedName>
        <fullName evidence="2">Sugar phosphate isomerase/epimerase</fullName>
    </submittedName>
</protein>
<reference evidence="2" key="1">
    <citation type="submission" date="2020-08" db="EMBL/GenBank/DDBJ databases">
        <title>Genome public.</title>
        <authorList>
            <person name="Liu C."/>
            <person name="Sun Q."/>
        </authorList>
    </citation>
    <scope>NUCLEOTIDE SEQUENCE</scope>
    <source>
        <strain evidence="2">NSJ-50</strain>
    </source>
</reference>
<dbReference type="GO" id="GO:0016853">
    <property type="term" value="F:isomerase activity"/>
    <property type="evidence" value="ECO:0007669"/>
    <property type="project" value="UniProtKB-KW"/>
</dbReference>
<keyword evidence="3" id="KW-1185">Reference proteome</keyword>
<dbReference type="AlphaFoldDB" id="A0A926F5X4"/>
<name>A0A926F5X4_9FIRM</name>
<dbReference type="InterPro" id="IPR050312">
    <property type="entry name" value="IolE/XylAMocC-like"/>
</dbReference>
<dbReference type="PANTHER" id="PTHR12110">
    <property type="entry name" value="HYDROXYPYRUVATE ISOMERASE"/>
    <property type="match status" value="1"/>
</dbReference>
<evidence type="ECO:0000313" key="3">
    <source>
        <dbReference type="Proteomes" id="UP000647416"/>
    </source>
</evidence>
<dbReference type="InterPro" id="IPR036237">
    <property type="entry name" value="Xyl_isomerase-like_sf"/>
</dbReference>